<comment type="similarity">
    <text evidence="4">Belongs to the DNA photolyase family.</text>
</comment>
<feature type="binding site" evidence="3">
    <location>
        <begin position="238"/>
        <end position="242"/>
    </location>
    <ligand>
        <name>FAD</name>
        <dbReference type="ChEBI" id="CHEBI:57692"/>
    </ligand>
</feature>
<dbReference type="InterPro" id="IPR036134">
    <property type="entry name" value="Crypto/Photolyase_FAD-like_sf"/>
</dbReference>
<dbReference type="SUPFAM" id="SSF48173">
    <property type="entry name" value="Cryptochrome/photolyase FAD-binding domain"/>
    <property type="match status" value="1"/>
</dbReference>
<keyword evidence="7" id="KW-1185">Reference proteome</keyword>
<feature type="binding site" evidence="3">
    <location>
        <position position="226"/>
    </location>
    <ligand>
        <name>FAD</name>
        <dbReference type="ChEBI" id="CHEBI:57692"/>
    </ligand>
</feature>
<feature type="binding site" evidence="3">
    <location>
        <begin position="276"/>
        <end position="283"/>
    </location>
    <ligand>
        <name>FAD</name>
        <dbReference type="ChEBI" id="CHEBI:57692"/>
    </ligand>
</feature>
<dbReference type="InterPro" id="IPR005101">
    <property type="entry name" value="Cryptochr/Photolyase_FAD-bd"/>
</dbReference>
<keyword evidence="6" id="KW-0456">Lyase</keyword>
<evidence type="ECO:0000313" key="7">
    <source>
        <dbReference type="Proteomes" id="UP000250222"/>
    </source>
</evidence>
<evidence type="ECO:0000256" key="3">
    <source>
        <dbReference type="PIRSR" id="PIRSR602081-1"/>
    </source>
</evidence>
<feature type="binding site" evidence="3">
    <location>
        <position position="273"/>
    </location>
    <ligand>
        <name>FAD</name>
        <dbReference type="ChEBI" id="CHEBI:57692"/>
    </ligand>
</feature>
<dbReference type="GO" id="GO:0003904">
    <property type="term" value="F:deoxyribodipyrimidine photo-lyase activity"/>
    <property type="evidence" value="ECO:0007669"/>
    <property type="project" value="TreeGrafter"/>
</dbReference>
<reference evidence="6 7" key="1">
    <citation type="submission" date="2016-10" db="EMBL/GenBank/DDBJ databases">
        <authorList>
            <person name="Cai Z."/>
        </authorList>
    </citation>
    <scope>NUCLEOTIDE SEQUENCE [LARGE SCALE GENOMIC DNA]</scope>
    <source>
        <strain evidence="6 7">CGMCC 1.10826</strain>
    </source>
</reference>
<proteinExistence type="inferred from homology"/>
<dbReference type="GO" id="GO:0003677">
    <property type="term" value="F:DNA binding"/>
    <property type="evidence" value="ECO:0007669"/>
    <property type="project" value="TreeGrafter"/>
</dbReference>
<protein>
    <submittedName>
        <fullName evidence="6">Deoxyribodipyrimidine photo-lyase</fullName>
    </submittedName>
</protein>
<evidence type="ECO:0000259" key="5">
    <source>
        <dbReference type="PROSITE" id="PS51645"/>
    </source>
</evidence>
<dbReference type="InterPro" id="IPR006050">
    <property type="entry name" value="DNA_photolyase_N"/>
</dbReference>
<keyword evidence="1 3" id="KW-0285">Flavoprotein</keyword>
<dbReference type="Gene3D" id="1.25.40.80">
    <property type="match status" value="1"/>
</dbReference>
<dbReference type="Proteomes" id="UP000250222">
    <property type="component" value="Unassembled WGS sequence"/>
</dbReference>
<accession>A0A2Y9AX19</accession>
<gene>
    <name evidence="6" type="ORF">SAMN05216184_12215</name>
</gene>
<dbReference type="Gene3D" id="1.10.579.10">
    <property type="entry name" value="DNA Cyclobutane Dipyrimidine Photolyase, subunit A, domain 3"/>
    <property type="match status" value="1"/>
</dbReference>
<dbReference type="SUPFAM" id="SSF52425">
    <property type="entry name" value="Cryptochrome/photolyase, N-terminal domain"/>
    <property type="match status" value="1"/>
</dbReference>
<feature type="domain" description="Photolyase/cryptochrome alpha/beta" evidence="5">
    <location>
        <begin position="21"/>
        <end position="146"/>
    </location>
</feature>
<keyword evidence="4" id="KW-0157">Chromophore</keyword>
<dbReference type="PANTHER" id="PTHR11455:SF9">
    <property type="entry name" value="CRYPTOCHROME CIRCADIAN CLOCK 5 ISOFORM X1"/>
    <property type="match status" value="1"/>
</dbReference>
<organism evidence="6 7">
    <name type="scientific">Georgenia satyanarayanai</name>
    <dbReference type="NCBI Taxonomy" id="860221"/>
    <lineage>
        <taxon>Bacteria</taxon>
        <taxon>Bacillati</taxon>
        <taxon>Actinomycetota</taxon>
        <taxon>Actinomycetes</taxon>
        <taxon>Micrococcales</taxon>
        <taxon>Bogoriellaceae</taxon>
        <taxon>Georgenia</taxon>
    </lineage>
</organism>
<keyword evidence="2 3" id="KW-0274">FAD</keyword>
<dbReference type="GO" id="GO:0009416">
    <property type="term" value="P:response to light stimulus"/>
    <property type="evidence" value="ECO:0007669"/>
    <property type="project" value="TreeGrafter"/>
</dbReference>
<evidence type="ECO:0000256" key="4">
    <source>
        <dbReference type="RuleBase" id="RU004182"/>
    </source>
</evidence>
<dbReference type="EMBL" id="UETB01000022">
    <property type="protein sequence ID" value="SSA47097.1"/>
    <property type="molecule type" value="Genomic_DNA"/>
</dbReference>
<evidence type="ECO:0000313" key="6">
    <source>
        <dbReference type="EMBL" id="SSA47097.1"/>
    </source>
</evidence>
<name>A0A2Y9AX19_9MICO</name>
<evidence type="ECO:0000256" key="2">
    <source>
        <dbReference type="ARBA" id="ARBA00022827"/>
    </source>
</evidence>
<dbReference type="Pfam" id="PF00875">
    <property type="entry name" value="DNA_photolyase"/>
    <property type="match status" value="1"/>
</dbReference>
<comment type="cofactor">
    <cofactor evidence="3">
        <name>FAD</name>
        <dbReference type="ChEBI" id="CHEBI:57692"/>
    </cofactor>
    <text evidence="3">Binds 1 FAD per subunit.</text>
</comment>
<dbReference type="InterPro" id="IPR014729">
    <property type="entry name" value="Rossmann-like_a/b/a_fold"/>
</dbReference>
<feature type="binding site" evidence="3">
    <location>
        <begin position="377"/>
        <end position="379"/>
    </location>
    <ligand>
        <name>FAD</name>
        <dbReference type="ChEBI" id="CHEBI:57692"/>
    </ligand>
</feature>
<dbReference type="InterPro" id="IPR036155">
    <property type="entry name" value="Crypto/Photolyase_N_sf"/>
</dbReference>
<evidence type="ECO:0000256" key="1">
    <source>
        <dbReference type="ARBA" id="ARBA00022630"/>
    </source>
</evidence>
<dbReference type="AlphaFoldDB" id="A0A2Y9AX19"/>
<dbReference type="GO" id="GO:0071949">
    <property type="term" value="F:FAD binding"/>
    <property type="evidence" value="ECO:0007669"/>
    <property type="project" value="TreeGrafter"/>
</dbReference>
<sequence>MVQQDDTDARPVPLPPMMALMTALLWLRRDLRLHDLPALLAAHEAGGDVLPVFVADPVLLASAGAVRRAHLAAALEELDAAYDGAVVVRVGRPEEEIPRLVGEVGAGSVHVSRESTPYGRRRDARVERALGDVPLVATGTPYAVGPGLVRKADGEPFRVFTPFSRAWREHGWPRPAPVPAGLTWQRGVESSPLPWADESPLPAVSCGEATALARWEEFLAGGLADYNRDRDRPDLDATSQMSVHLKYGTIHPRTMLADIAAHPAGRSEGAQRFVTELCWREFYADVLWHRPESAWSDLREELRGMEYADPEGDAADRVRAWQEGRTGFPFVDAGMRQLLTEGWMHNRVRMVVASFLVKDLHVWWGHGARYFLAHLRDGDVASNNHGWQWVAGTGTDPAPYFRVFNPVAQGERFDPDGEYVRRYVPELAHVPGGAVHQPWRVPDGLAHGYPERIVDHAEERAEALRRYEAARRRSASPG</sequence>
<dbReference type="Gene3D" id="3.40.50.620">
    <property type="entry name" value="HUPs"/>
    <property type="match status" value="1"/>
</dbReference>
<dbReference type="Pfam" id="PF03441">
    <property type="entry name" value="FAD_binding_7"/>
    <property type="match status" value="1"/>
</dbReference>
<dbReference type="PROSITE" id="PS51645">
    <property type="entry name" value="PHR_CRY_ALPHA_BETA"/>
    <property type="match status" value="1"/>
</dbReference>
<dbReference type="PANTHER" id="PTHR11455">
    <property type="entry name" value="CRYPTOCHROME"/>
    <property type="match status" value="1"/>
</dbReference>
<dbReference type="PRINTS" id="PR00147">
    <property type="entry name" value="DNAPHOTLYASE"/>
</dbReference>
<dbReference type="InterPro" id="IPR002081">
    <property type="entry name" value="Cryptochrome/DNA_photolyase_1"/>
</dbReference>